<dbReference type="InterPro" id="IPR029058">
    <property type="entry name" value="AB_hydrolase_fold"/>
</dbReference>
<name>A0A4Y9R6H5_9MICO</name>
<accession>A0A4Y9R6H5</accession>
<feature type="domain" description="DUF676" evidence="2">
    <location>
        <begin position="170"/>
        <end position="241"/>
    </location>
</feature>
<reference evidence="3 4" key="1">
    <citation type="journal article" date="2018" name="J. Microbiol.">
        <title>Leifsonia flava sp. nov., a novel actinobacterium isolated from the rhizosphere of Aquilegia viridiflora.</title>
        <authorList>
            <person name="Cai Y."/>
            <person name="Tao W.Z."/>
            <person name="Ma Y.J."/>
            <person name="Cheng J."/>
            <person name="Zhang M.Y."/>
            <person name="Zhang Y.X."/>
        </authorList>
    </citation>
    <scope>NUCLEOTIDE SEQUENCE [LARGE SCALE GENOMIC DNA]</scope>
    <source>
        <strain evidence="3 4">SYP-B2174</strain>
    </source>
</reference>
<comment type="caution">
    <text evidence="3">The sequence shown here is derived from an EMBL/GenBank/DDBJ whole genome shotgun (WGS) entry which is preliminary data.</text>
</comment>
<evidence type="ECO:0000313" key="4">
    <source>
        <dbReference type="Proteomes" id="UP000298127"/>
    </source>
</evidence>
<dbReference type="Gene3D" id="3.40.50.1820">
    <property type="entry name" value="alpha/beta hydrolase"/>
    <property type="match status" value="1"/>
</dbReference>
<dbReference type="InterPro" id="IPR007751">
    <property type="entry name" value="DUF676_lipase-like"/>
</dbReference>
<dbReference type="SUPFAM" id="SSF53474">
    <property type="entry name" value="alpha/beta-Hydrolases"/>
    <property type="match status" value="1"/>
</dbReference>
<dbReference type="EMBL" id="SPQZ01000001">
    <property type="protein sequence ID" value="TFV99738.1"/>
    <property type="molecule type" value="Genomic_DNA"/>
</dbReference>
<organism evidence="3 4">
    <name type="scientific">Orlajensenia leifsoniae</name>
    <dbReference type="NCBI Taxonomy" id="2561933"/>
    <lineage>
        <taxon>Bacteria</taxon>
        <taxon>Bacillati</taxon>
        <taxon>Actinomycetota</taxon>
        <taxon>Actinomycetes</taxon>
        <taxon>Micrococcales</taxon>
        <taxon>Microbacteriaceae</taxon>
        <taxon>Orlajensenia</taxon>
    </lineage>
</organism>
<protein>
    <recommendedName>
        <fullName evidence="2">DUF676 domain-containing protein</fullName>
    </recommendedName>
</protein>
<sequence length="577" mass="63169">MVPSTRARLPAPARGERRALIGAPDPRGAGTMETRPRPLVLIRGFGGLDIEDDRRNAYQGFNDGTVYPGKRGQNYIYEGFVIKALKSSEHRYNDATDVIGYYPSAVEGPTEIAGWNPEFVKGSIVIDPRMVDDHEGWNTRGTIWVFRYYDLNPRNIDTFAEGLVQLIERIRYLAERNGEEEFDGVDVIAHSMGGLVMVQAMRLLHEAAVKKDPSVTQGAAESIHRAITLGTPHRGIAFQRMPEAFLSFVHVKAASELGAFDPTSTEFLGVPTWFPLSRLLTVVGTNYRDYNIKISSAGNRLASLLAGDGMTYNRSDGLVKQAAAQLPGAPRTFVHKCHGGTDSLVTSREAYEIAMRFFHGTHSIRLSLDAARINGDEKDFFGRSEFFFGVTVKPRFVDFSLFEQSAAAENCYGPFRTVDLSDDGPGALPTALSQPLAASDRAMGWAGDGRLIWEGWIDANANPKAPDMVFRLDVYVAERDTLGIGFSDNVIFAGQYWLQVIKGAHPVIFIHTTEQTLKLTSGLTDADAETVIDPRISRATEDATPENAAAAGWTFPVGGPNFAATLRLEVAASDQAA</sequence>
<evidence type="ECO:0000259" key="2">
    <source>
        <dbReference type="Pfam" id="PF05057"/>
    </source>
</evidence>
<proteinExistence type="predicted"/>
<feature type="region of interest" description="Disordered" evidence="1">
    <location>
        <begin position="1"/>
        <end position="35"/>
    </location>
</feature>
<gene>
    <name evidence="3" type="ORF">E4M00_00590</name>
</gene>
<dbReference type="Proteomes" id="UP000298127">
    <property type="component" value="Unassembled WGS sequence"/>
</dbReference>
<keyword evidence="4" id="KW-1185">Reference proteome</keyword>
<dbReference type="AlphaFoldDB" id="A0A4Y9R6H5"/>
<evidence type="ECO:0000313" key="3">
    <source>
        <dbReference type="EMBL" id="TFV99738.1"/>
    </source>
</evidence>
<evidence type="ECO:0000256" key="1">
    <source>
        <dbReference type="SAM" id="MobiDB-lite"/>
    </source>
</evidence>
<dbReference type="Pfam" id="PF05057">
    <property type="entry name" value="DUF676"/>
    <property type="match status" value="1"/>
</dbReference>